<dbReference type="InParanoid" id="E0VWI3"/>
<feature type="region of interest" description="Disordered" evidence="2">
    <location>
        <begin position="546"/>
        <end position="565"/>
    </location>
</feature>
<dbReference type="KEGG" id="phu:Phum_PHUM484890"/>
<proteinExistence type="predicted"/>
<dbReference type="FunCoup" id="E0VWI3">
    <property type="interactions" value="122"/>
</dbReference>
<dbReference type="HOGENOM" id="CLU_482613_0_0_1"/>
<accession>E0VWI3</accession>
<reference evidence="3" key="2">
    <citation type="submission" date="2007-04" db="EMBL/GenBank/DDBJ databases">
        <title>The genome of the human body louse.</title>
        <authorList>
            <consortium name="The Human Body Louse Genome Consortium"/>
            <person name="Kirkness E."/>
            <person name="Walenz B."/>
            <person name="Hass B."/>
            <person name="Bruggner R."/>
            <person name="Strausberg R."/>
        </authorList>
    </citation>
    <scope>NUCLEOTIDE SEQUENCE</scope>
    <source>
        <strain evidence="3">USDA</strain>
    </source>
</reference>
<feature type="coiled-coil region" evidence="1">
    <location>
        <begin position="94"/>
        <end position="465"/>
    </location>
</feature>
<keyword evidence="5" id="KW-1185">Reference proteome</keyword>
<dbReference type="Proteomes" id="UP000009046">
    <property type="component" value="Unassembled WGS sequence"/>
</dbReference>
<evidence type="ECO:0000256" key="2">
    <source>
        <dbReference type="SAM" id="MobiDB-lite"/>
    </source>
</evidence>
<sequence>MTLNLISEYESVIRSMQIQIEVSKEDHKNLKEEILQLISENERLNSLLEIEFKQKISENHQDESFDVFKSQVVLNLQRQLDLCQNEKNKTLELYETSLSLIEKLEQEAIQEKENVSKVTENVNSTYIANKSVLEAKLKNTKDHLEIVLNDRDQVENDNINLKTEIAKLTLNLESNCKLLEDLKVKKLELKEKYIKIQREYTLLNATHECVIQSRNELEKKLDVYSRNIQELINNNNESKNKVAEALDVAEKAIFEKDSALFREQKLQEEVNRLQLCLDHVIEEAGKKVAAEVEEAEKKCQTKLNNVLKELTDVKSEYEKIKEDSKKLSFKYKKLEKQTTSKLDKEKITLIKGSETEITILENQLDTVYKELEMVKLSHDEVTSEKKKLQAKFSELLEKHESLVREREKREITFEEMINNLKSQNEDKINELNESTKRCEYFISQVQELQEKNRNLEKIASKCHCDKLKSKMKKLNELRIAQMTELENHVESQMKLNDAWKSELKTTTEKFEERIRELKKECTELKCKNLKIMEELKQAKRIFDEREREKKKEKLIENSPKSGNKK</sequence>
<evidence type="ECO:0000313" key="3">
    <source>
        <dbReference type="EMBL" id="EEB17739.1"/>
    </source>
</evidence>
<dbReference type="AlphaFoldDB" id="E0VWI3"/>
<dbReference type="InterPro" id="IPR038911">
    <property type="entry name" value="SCLT1"/>
</dbReference>
<protein>
    <submittedName>
        <fullName evidence="3 4">Uncharacterized protein</fullName>
    </submittedName>
</protein>
<gene>
    <name evidence="4" type="primary">8231429</name>
    <name evidence="3" type="ORF">Phum_PHUM484890</name>
</gene>
<dbReference type="PANTHER" id="PTHR35970">
    <property type="entry name" value="SODIUM CHANNEL AND CLATHRIN LINKER 1"/>
    <property type="match status" value="1"/>
</dbReference>
<evidence type="ECO:0000313" key="5">
    <source>
        <dbReference type="Proteomes" id="UP000009046"/>
    </source>
</evidence>
<dbReference type="GO" id="GO:0045162">
    <property type="term" value="P:clustering of voltage-gated sodium channels"/>
    <property type="evidence" value="ECO:0007669"/>
    <property type="project" value="InterPro"/>
</dbReference>
<evidence type="ECO:0000313" key="4">
    <source>
        <dbReference type="EnsemblMetazoa" id="PHUM484890-PA"/>
    </source>
</evidence>
<dbReference type="GO" id="GO:0060271">
    <property type="term" value="P:cilium assembly"/>
    <property type="evidence" value="ECO:0007669"/>
    <property type="project" value="TreeGrafter"/>
</dbReference>
<dbReference type="PANTHER" id="PTHR35970:SF1">
    <property type="entry name" value="SODIUM CHANNEL AND CLATHRIN LINKER 1"/>
    <property type="match status" value="1"/>
</dbReference>
<dbReference type="RefSeq" id="XP_002430477.1">
    <property type="nucleotide sequence ID" value="XM_002430432.1"/>
</dbReference>
<feature type="compositionally biased region" description="Basic and acidic residues" evidence="2">
    <location>
        <begin position="546"/>
        <end position="555"/>
    </location>
</feature>
<name>E0VWI3_PEDHC</name>
<dbReference type="EMBL" id="DS235820">
    <property type="protein sequence ID" value="EEB17739.1"/>
    <property type="molecule type" value="Genomic_DNA"/>
</dbReference>
<evidence type="ECO:0000256" key="1">
    <source>
        <dbReference type="SAM" id="Coils"/>
    </source>
</evidence>
<organism>
    <name type="scientific">Pediculus humanus subsp. corporis</name>
    <name type="common">Body louse</name>
    <dbReference type="NCBI Taxonomy" id="121224"/>
    <lineage>
        <taxon>Eukaryota</taxon>
        <taxon>Metazoa</taxon>
        <taxon>Ecdysozoa</taxon>
        <taxon>Arthropoda</taxon>
        <taxon>Hexapoda</taxon>
        <taxon>Insecta</taxon>
        <taxon>Pterygota</taxon>
        <taxon>Neoptera</taxon>
        <taxon>Paraneoptera</taxon>
        <taxon>Psocodea</taxon>
        <taxon>Troctomorpha</taxon>
        <taxon>Phthiraptera</taxon>
        <taxon>Anoplura</taxon>
        <taxon>Pediculidae</taxon>
        <taxon>Pediculus</taxon>
    </lineage>
</organism>
<dbReference type="VEuPathDB" id="VectorBase:PHUM484890"/>
<dbReference type="OMA" id="LNATHEC"/>
<reference evidence="4" key="3">
    <citation type="submission" date="2021-02" db="UniProtKB">
        <authorList>
            <consortium name="EnsemblMetazoa"/>
        </authorList>
    </citation>
    <scope>IDENTIFICATION</scope>
    <source>
        <strain evidence="4">USDA</strain>
    </source>
</reference>
<dbReference type="EMBL" id="AAZO01005877">
    <property type="status" value="NOT_ANNOTATED_CDS"/>
    <property type="molecule type" value="Genomic_DNA"/>
</dbReference>
<feature type="coiled-coil region" evidence="1">
    <location>
        <begin position="13"/>
        <end position="47"/>
    </location>
</feature>
<dbReference type="GeneID" id="8231429"/>
<dbReference type="CTD" id="8231429"/>
<keyword evidence="1" id="KW-0175">Coiled coil</keyword>
<reference evidence="3" key="1">
    <citation type="submission" date="2007-04" db="EMBL/GenBank/DDBJ databases">
        <title>Annotation of Pediculus humanus corporis strain USDA.</title>
        <authorList>
            <person name="Kirkness E."/>
            <person name="Hannick L."/>
            <person name="Hass B."/>
            <person name="Bruggner R."/>
            <person name="Lawson D."/>
            <person name="Bidwell S."/>
            <person name="Joardar V."/>
            <person name="Caler E."/>
            <person name="Walenz B."/>
            <person name="Inman J."/>
            <person name="Schobel S."/>
            <person name="Galinsky K."/>
            <person name="Amedeo P."/>
            <person name="Strausberg R."/>
        </authorList>
    </citation>
    <scope>NUCLEOTIDE SEQUENCE</scope>
    <source>
        <strain evidence="3">USDA</strain>
    </source>
</reference>
<dbReference type="OrthoDB" id="8179209at2759"/>
<dbReference type="EnsemblMetazoa" id="PHUM484890-RA">
    <property type="protein sequence ID" value="PHUM484890-PA"/>
    <property type="gene ID" value="PHUM484890"/>
</dbReference>
<dbReference type="GO" id="GO:0005814">
    <property type="term" value="C:centriole"/>
    <property type="evidence" value="ECO:0007669"/>
    <property type="project" value="TreeGrafter"/>
</dbReference>